<dbReference type="Gramene" id="OQU80903">
    <property type="protein sequence ID" value="OQU80903"/>
    <property type="gene ID" value="SORBI_3007G206550"/>
</dbReference>
<evidence type="ECO:0000313" key="4">
    <source>
        <dbReference type="EMBL" id="OQU80903.1"/>
    </source>
</evidence>
<dbReference type="InParanoid" id="A0A1Z5RAV2"/>
<evidence type="ECO:0000256" key="1">
    <source>
        <dbReference type="ARBA" id="ARBA00004906"/>
    </source>
</evidence>
<dbReference type="SUPFAM" id="SSF54695">
    <property type="entry name" value="POZ domain"/>
    <property type="match status" value="1"/>
</dbReference>
<dbReference type="FunCoup" id="A0A1Z5RAV2">
    <property type="interactions" value="2"/>
</dbReference>
<reference evidence="5" key="2">
    <citation type="journal article" date="2018" name="Plant J.">
        <title>The Sorghum bicolor reference genome: improved assembly, gene annotations, a transcriptome atlas, and signatures of genome organization.</title>
        <authorList>
            <person name="McCormick R.F."/>
            <person name="Truong S.K."/>
            <person name="Sreedasyam A."/>
            <person name="Jenkins J."/>
            <person name="Shu S."/>
            <person name="Sims D."/>
            <person name="Kennedy M."/>
            <person name="Amirebrahimi M."/>
            <person name="Weers B.D."/>
            <person name="McKinley B."/>
            <person name="Mattison A."/>
            <person name="Morishige D.T."/>
            <person name="Grimwood J."/>
            <person name="Schmutz J."/>
            <person name="Mullet J.E."/>
        </authorList>
    </citation>
    <scope>NUCLEOTIDE SEQUENCE [LARGE SCALE GENOMIC DNA]</scope>
    <source>
        <strain evidence="5">cv. BTx623</strain>
    </source>
</reference>
<feature type="domain" description="BTB" evidence="3">
    <location>
        <begin position="29"/>
        <end position="99"/>
    </location>
</feature>
<comment type="similarity">
    <text evidence="2">Belongs to the Tdpoz family.</text>
</comment>
<dbReference type="EMBL" id="CM000766">
    <property type="protein sequence ID" value="OQU80903.1"/>
    <property type="molecule type" value="Genomic_DNA"/>
</dbReference>
<dbReference type="Pfam" id="PF24570">
    <property type="entry name" value="BACK_BPM_SPOP"/>
    <property type="match status" value="1"/>
</dbReference>
<dbReference type="Gene3D" id="3.30.710.10">
    <property type="entry name" value="Potassium Channel Kv1.1, Chain A"/>
    <property type="match status" value="1"/>
</dbReference>
<evidence type="ECO:0000313" key="5">
    <source>
        <dbReference type="Proteomes" id="UP000000768"/>
    </source>
</evidence>
<reference evidence="4 5" key="1">
    <citation type="journal article" date="2009" name="Nature">
        <title>The Sorghum bicolor genome and the diversification of grasses.</title>
        <authorList>
            <person name="Paterson A.H."/>
            <person name="Bowers J.E."/>
            <person name="Bruggmann R."/>
            <person name="Dubchak I."/>
            <person name="Grimwood J."/>
            <person name="Gundlach H."/>
            <person name="Haberer G."/>
            <person name="Hellsten U."/>
            <person name="Mitros T."/>
            <person name="Poliakov A."/>
            <person name="Schmutz J."/>
            <person name="Spannagl M."/>
            <person name="Tang H."/>
            <person name="Wang X."/>
            <person name="Wicker T."/>
            <person name="Bharti A.K."/>
            <person name="Chapman J."/>
            <person name="Feltus F.A."/>
            <person name="Gowik U."/>
            <person name="Grigoriev I.V."/>
            <person name="Lyons E."/>
            <person name="Maher C.A."/>
            <person name="Martis M."/>
            <person name="Narechania A."/>
            <person name="Otillar R.P."/>
            <person name="Penning B.W."/>
            <person name="Salamov A.A."/>
            <person name="Wang Y."/>
            <person name="Zhang L."/>
            <person name="Carpita N.C."/>
            <person name="Freeling M."/>
            <person name="Gingle A.R."/>
            <person name="Hash C.T."/>
            <person name="Keller B."/>
            <person name="Klein P."/>
            <person name="Kresovich S."/>
            <person name="McCann M.C."/>
            <person name="Ming R."/>
            <person name="Peterson D.G."/>
            <person name="Mehboob-ur-Rahman"/>
            <person name="Ware D."/>
            <person name="Westhoff P."/>
            <person name="Mayer K.F."/>
            <person name="Messing J."/>
            <person name="Rokhsar D.S."/>
        </authorList>
    </citation>
    <scope>NUCLEOTIDE SEQUENCE [LARGE SCALE GENOMIC DNA]</scope>
    <source>
        <strain evidence="5">cv. BTx623</strain>
    </source>
</reference>
<dbReference type="Proteomes" id="UP000000768">
    <property type="component" value="Chromosome 7"/>
</dbReference>
<dbReference type="PANTHER" id="PTHR26379:SF504">
    <property type="entry name" value="OS08G0523800 PROTEIN"/>
    <property type="match status" value="1"/>
</dbReference>
<keyword evidence="5" id="KW-1185">Reference proteome</keyword>
<evidence type="ECO:0000256" key="2">
    <source>
        <dbReference type="ARBA" id="ARBA00010846"/>
    </source>
</evidence>
<dbReference type="GO" id="GO:0016567">
    <property type="term" value="P:protein ubiquitination"/>
    <property type="evidence" value="ECO:0007669"/>
    <property type="project" value="InterPro"/>
</dbReference>
<dbReference type="eggNOG" id="KOG1987">
    <property type="taxonomic scope" value="Eukaryota"/>
</dbReference>
<dbReference type="InterPro" id="IPR011333">
    <property type="entry name" value="SKP1/BTB/POZ_sf"/>
</dbReference>
<dbReference type="AlphaFoldDB" id="A0A1Z5RAV2"/>
<dbReference type="InterPro" id="IPR056423">
    <property type="entry name" value="BACK_BPM_SPOP"/>
</dbReference>
<proteinExistence type="inferred from homology"/>
<dbReference type="OMA" id="EMHSCTE"/>
<gene>
    <name evidence="4" type="ORF">SORBI_3007G206550</name>
</gene>
<protein>
    <recommendedName>
        <fullName evidence="3">BTB domain-containing protein</fullName>
    </recommendedName>
</protein>
<dbReference type="PROSITE" id="PS50097">
    <property type="entry name" value="BTB"/>
    <property type="match status" value="1"/>
</dbReference>
<dbReference type="PANTHER" id="PTHR26379">
    <property type="entry name" value="BTB/POZ AND MATH DOMAIN-CONTAINING PROTEIN 1"/>
    <property type="match status" value="1"/>
</dbReference>
<dbReference type="Pfam" id="PF00651">
    <property type="entry name" value="BTB"/>
    <property type="match status" value="1"/>
</dbReference>
<comment type="pathway">
    <text evidence="1">Protein modification; protein ubiquitination.</text>
</comment>
<dbReference type="InterPro" id="IPR045005">
    <property type="entry name" value="BPM1-6"/>
</dbReference>
<accession>A0A1Z5RAV2</accession>
<dbReference type="Gene3D" id="1.25.40.420">
    <property type="match status" value="1"/>
</dbReference>
<sequence>MIVCDKSIPVPASDIGKQFGSLLDSSDGTDVSSVIGTETFHAHRAVLAARSLVFKAELLGLLGPMVESTMSSITLHDIAPTTFRAMLWFVYTDAFPGADKLGDSPSEMVQHLCLELKNKCIDFFASEKNFKKAVLTKGFVQLGQEFPSIIDELRQRIGL</sequence>
<dbReference type="SMART" id="SM00225">
    <property type="entry name" value="BTB"/>
    <property type="match status" value="1"/>
</dbReference>
<dbReference type="InterPro" id="IPR000210">
    <property type="entry name" value="BTB/POZ_dom"/>
</dbReference>
<organism evidence="4 5">
    <name type="scientific">Sorghum bicolor</name>
    <name type="common">Sorghum</name>
    <name type="synonym">Sorghum vulgare</name>
    <dbReference type="NCBI Taxonomy" id="4558"/>
    <lineage>
        <taxon>Eukaryota</taxon>
        <taxon>Viridiplantae</taxon>
        <taxon>Streptophyta</taxon>
        <taxon>Embryophyta</taxon>
        <taxon>Tracheophyta</taxon>
        <taxon>Spermatophyta</taxon>
        <taxon>Magnoliopsida</taxon>
        <taxon>Liliopsida</taxon>
        <taxon>Poales</taxon>
        <taxon>Poaceae</taxon>
        <taxon>PACMAD clade</taxon>
        <taxon>Panicoideae</taxon>
        <taxon>Andropogonodae</taxon>
        <taxon>Andropogoneae</taxon>
        <taxon>Sorghinae</taxon>
        <taxon>Sorghum</taxon>
    </lineage>
</organism>
<name>A0A1Z5RAV2_SORBI</name>
<evidence type="ECO:0000259" key="3">
    <source>
        <dbReference type="PROSITE" id="PS50097"/>
    </source>
</evidence>